<dbReference type="RefSeq" id="WP_038004643.1">
    <property type="nucleotide sequence ID" value="NZ_CYRX01000033.1"/>
</dbReference>
<dbReference type="AlphaFoldDB" id="A0A0P1F341"/>
<evidence type="ECO:0000313" key="3">
    <source>
        <dbReference type="EMBL" id="CUH62041.1"/>
    </source>
</evidence>
<keyword evidence="2" id="KW-0472">Membrane</keyword>
<feature type="region of interest" description="Disordered" evidence="1">
    <location>
        <begin position="107"/>
        <end position="151"/>
    </location>
</feature>
<gene>
    <name evidence="3" type="ORF">THS5294_03355</name>
</gene>
<keyword evidence="2" id="KW-1133">Transmembrane helix</keyword>
<evidence type="ECO:0000256" key="2">
    <source>
        <dbReference type="SAM" id="Phobius"/>
    </source>
</evidence>
<dbReference type="EMBL" id="CYRX01000033">
    <property type="protein sequence ID" value="CUH62041.1"/>
    <property type="molecule type" value="Genomic_DNA"/>
</dbReference>
<dbReference type="Gene3D" id="1.10.150.20">
    <property type="entry name" value="5' to 3' exonuclease, C-terminal subdomain"/>
    <property type="match status" value="1"/>
</dbReference>
<organism evidence="3 4">
    <name type="scientific">Thalassobacter stenotrophicus</name>
    <dbReference type="NCBI Taxonomy" id="266809"/>
    <lineage>
        <taxon>Bacteria</taxon>
        <taxon>Pseudomonadati</taxon>
        <taxon>Pseudomonadota</taxon>
        <taxon>Alphaproteobacteria</taxon>
        <taxon>Rhodobacterales</taxon>
        <taxon>Roseobacteraceae</taxon>
        <taxon>Thalassobacter</taxon>
    </lineage>
</organism>
<dbReference type="eggNOG" id="COG3743">
    <property type="taxonomic scope" value="Bacteria"/>
</dbReference>
<evidence type="ECO:0000313" key="4">
    <source>
        <dbReference type="Proteomes" id="UP000051298"/>
    </source>
</evidence>
<sequence length="237" mass="24079">MEKSSSKLTCAITCWGIAALFGVVVAAVLISMSGWMFLQGAFMGAVGFVVLGVLLSLTLCRDLPHLSEVRAVSSAPAPTAAPDAPSAARTSATAAAAAAMDTATADATDDVAAPAPAPKKAAPAPTPAPKPAPAKPAAAEGEGTKPAALAAARAGGADDLKRIKGVGPKLEQTCNSLGFYHFDQIAAWTADEVAWVDQNLVGFKGRVSRDDWVAQAKLLASGGETEFSKKVDKGDVY</sequence>
<keyword evidence="2" id="KW-0812">Transmembrane</keyword>
<protein>
    <submittedName>
        <fullName evidence="3">NADH dehydrogenase subunit E</fullName>
    </submittedName>
</protein>
<dbReference type="Proteomes" id="UP000051298">
    <property type="component" value="Unassembled WGS sequence"/>
</dbReference>
<feature type="transmembrane region" description="Helical" evidence="2">
    <location>
        <begin position="36"/>
        <end position="60"/>
    </location>
</feature>
<feature type="compositionally biased region" description="Pro residues" evidence="1">
    <location>
        <begin position="124"/>
        <end position="134"/>
    </location>
</feature>
<dbReference type="STRING" id="266809.PM03_02180"/>
<reference evidence="3 4" key="1">
    <citation type="submission" date="2015-09" db="EMBL/GenBank/DDBJ databases">
        <authorList>
            <consortium name="Swine Surveillance"/>
        </authorList>
    </citation>
    <scope>NUCLEOTIDE SEQUENCE [LARGE SCALE GENOMIC DNA]</scope>
    <source>
        <strain evidence="3 4">CECT 5294</strain>
    </source>
</reference>
<feature type="compositionally biased region" description="Low complexity" evidence="1">
    <location>
        <begin position="107"/>
        <end position="123"/>
    </location>
</feature>
<accession>A0A0P1F341</accession>
<evidence type="ECO:0000256" key="1">
    <source>
        <dbReference type="SAM" id="MobiDB-lite"/>
    </source>
</evidence>
<proteinExistence type="predicted"/>
<name>A0A0P1F341_9RHOB</name>